<sequence>MDPTNADKTRGGQSMADAWPEIQQRVFGSVLYLDRACEFQARPGEPGTEELATRDRGNALQEDDFSSDFHALIVRLVAELELPARNLLRLKRSTWTALKNSALAEDRVVLSAGTHVGRVARITCTRAIYGSGKVSWTWIPAERRRWHPVPSTKSAEEAYLQQQDRHEDEAQFEQDLAILLQAVNTYAAQNACCPVHETLHAYRNRAANQKVPVAVFTLVNQLGDLRPVDQASRSKQIRVDDVLAEALAEADPDTFAQGGNRARKARSRLYPCLGTWLIHTAWLAASAGRPGLLFAIASELGRTAVAEHILTRLGDYASECSRRGGNPDPVEAALEQTEDSVSWLGSPDRLRHTADHRAGLRTKLGSELETTSGAVTKHAKDCPRPDAAAVLTQTAGALNRLAAVFII</sequence>
<gene>
    <name evidence="1" type="ORF">GCM10022403_033720</name>
</gene>
<organism evidence="1 2">
    <name type="scientific">Streptomyces coacervatus</name>
    <dbReference type="NCBI Taxonomy" id="647381"/>
    <lineage>
        <taxon>Bacteria</taxon>
        <taxon>Bacillati</taxon>
        <taxon>Actinomycetota</taxon>
        <taxon>Actinomycetes</taxon>
        <taxon>Kitasatosporales</taxon>
        <taxon>Streptomycetaceae</taxon>
        <taxon>Streptomyces</taxon>
    </lineage>
</organism>
<dbReference type="EMBL" id="BAABDE010000016">
    <property type="protein sequence ID" value="GAA3797042.1"/>
    <property type="molecule type" value="Genomic_DNA"/>
</dbReference>
<proteinExistence type="predicted"/>
<reference evidence="2" key="1">
    <citation type="journal article" date="2019" name="Int. J. Syst. Evol. Microbiol.">
        <title>The Global Catalogue of Microorganisms (GCM) 10K type strain sequencing project: providing services to taxonomists for standard genome sequencing and annotation.</title>
        <authorList>
            <consortium name="The Broad Institute Genomics Platform"/>
            <consortium name="The Broad Institute Genome Sequencing Center for Infectious Disease"/>
            <person name="Wu L."/>
            <person name="Ma J."/>
        </authorList>
    </citation>
    <scope>NUCLEOTIDE SEQUENCE [LARGE SCALE GENOMIC DNA]</scope>
    <source>
        <strain evidence="2">JCM 17138</strain>
    </source>
</reference>
<name>A0ABP7HQI3_9ACTN</name>
<comment type="caution">
    <text evidence="1">The sequence shown here is derived from an EMBL/GenBank/DDBJ whole genome shotgun (WGS) entry which is preliminary data.</text>
</comment>
<keyword evidence="2" id="KW-1185">Reference proteome</keyword>
<evidence type="ECO:0000313" key="2">
    <source>
        <dbReference type="Proteomes" id="UP001501009"/>
    </source>
</evidence>
<accession>A0ABP7HQI3</accession>
<evidence type="ECO:0000313" key="1">
    <source>
        <dbReference type="EMBL" id="GAA3797042.1"/>
    </source>
</evidence>
<dbReference type="RefSeq" id="WP_275780222.1">
    <property type="nucleotide sequence ID" value="NZ_BAABDE010000016.1"/>
</dbReference>
<protein>
    <submittedName>
        <fullName evidence="1">Uncharacterized protein</fullName>
    </submittedName>
</protein>
<dbReference type="Proteomes" id="UP001501009">
    <property type="component" value="Unassembled WGS sequence"/>
</dbReference>